<comment type="similarity">
    <text evidence="2 7">Belongs to the GINS4/SLD5 family.</text>
</comment>
<dbReference type="Pfam" id="PF16922">
    <property type="entry name" value="SLD5_C"/>
    <property type="match status" value="1"/>
</dbReference>
<evidence type="ECO:0000256" key="7">
    <source>
        <dbReference type="PIRNR" id="PIRNR007764"/>
    </source>
</evidence>
<accession>A0ABP0EGX7</accession>
<reference evidence="10 11" key="1">
    <citation type="submission" date="2024-01" db="EMBL/GenBank/DDBJ databases">
        <authorList>
            <consortium name="Genoscope - CEA"/>
            <person name="William W."/>
        </authorList>
    </citation>
    <scope>NUCLEOTIDE SEQUENCE [LARGE SCALE GENOMIC DNA]</scope>
    <source>
        <strain evidence="10 11">29B2s-10</strain>
    </source>
</reference>
<evidence type="ECO:0000256" key="4">
    <source>
        <dbReference type="ARBA" id="ARBA00014804"/>
    </source>
</evidence>
<keyword evidence="6 7" id="KW-0539">Nucleus</keyword>
<evidence type="ECO:0000256" key="6">
    <source>
        <dbReference type="ARBA" id="ARBA00023242"/>
    </source>
</evidence>
<dbReference type="InterPro" id="IPR036224">
    <property type="entry name" value="GINS_bundle-like_dom_sf"/>
</dbReference>
<dbReference type="SUPFAM" id="SSF160059">
    <property type="entry name" value="PriA/YqbF domain"/>
    <property type="match status" value="1"/>
</dbReference>
<proteinExistence type="inferred from homology"/>
<protein>
    <recommendedName>
        <fullName evidence="4 7">DNA replication complex GINS protein SLD5</fullName>
    </recommendedName>
</protein>
<evidence type="ECO:0000256" key="1">
    <source>
        <dbReference type="ARBA" id="ARBA00004123"/>
    </source>
</evidence>
<organism evidence="10 11">
    <name type="scientific">[Candida] anglica</name>
    <dbReference type="NCBI Taxonomy" id="148631"/>
    <lineage>
        <taxon>Eukaryota</taxon>
        <taxon>Fungi</taxon>
        <taxon>Dikarya</taxon>
        <taxon>Ascomycota</taxon>
        <taxon>Saccharomycotina</taxon>
        <taxon>Pichiomycetes</taxon>
        <taxon>Debaryomycetaceae</taxon>
        <taxon>Kurtzmaniella</taxon>
    </lineage>
</organism>
<dbReference type="EMBL" id="OZ004259">
    <property type="protein sequence ID" value="CAK7915673.1"/>
    <property type="molecule type" value="Genomic_DNA"/>
</dbReference>
<dbReference type="InterPro" id="IPR031633">
    <property type="entry name" value="SLD5_C"/>
</dbReference>
<dbReference type="PIRSF" id="PIRSF007764">
    <property type="entry name" value="Sld5"/>
    <property type="match status" value="1"/>
</dbReference>
<dbReference type="SUPFAM" id="SSF158573">
    <property type="entry name" value="GINS helical bundle-like"/>
    <property type="match status" value="1"/>
</dbReference>
<evidence type="ECO:0000256" key="2">
    <source>
        <dbReference type="ARBA" id="ARBA00008187"/>
    </source>
</evidence>
<comment type="subunit">
    <text evidence="3">Component of the GINS complex which is a heterotetramer of SLD5, PSF1, PSF2 and PSF3.</text>
</comment>
<gene>
    <name evidence="10" type="primary">SLD5</name>
    <name evidence="10" type="ORF">CAAN4_G00364</name>
</gene>
<dbReference type="Proteomes" id="UP001497600">
    <property type="component" value="Chromosome G"/>
</dbReference>
<comment type="function">
    <text evidence="7">The GINS complex plays an essential role in the initiation of DNA replication.</text>
</comment>
<evidence type="ECO:0000313" key="11">
    <source>
        <dbReference type="Proteomes" id="UP001497600"/>
    </source>
</evidence>
<name>A0ABP0EGX7_9ASCO</name>
<dbReference type="Pfam" id="PF05916">
    <property type="entry name" value="Sld5"/>
    <property type="match status" value="1"/>
</dbReference>
<dbReference type="Gene3D" id="1.20.58.1030">
    <property type="match status" value="1"/>
</dbReference>
<evidence type="ECO:0000313" key="10">
    <source>
        <dbReference type="EMBL" id="CAK7915673.1"/>
    </source>
</evidence>
<comment type="subcellular location">
    <subcellularLocation>
        <location evidence="1 7">Nucleus</location>
    </subcellularLocation>
</comment>
<dbReference type="InterPro" id="IPR038749">
    <property type="entry name" value="Sld5_GINS_A"/>
</dbReference>
<dbReference type="PANTHER" id="PTHR21206:SF0">
    <property type="entry name" value="DNA REPLICATION COMPLEX GINS PROTEIN SLD5"/>
    <property type="match status" value="1"/>
</dbReference>
<evidence type="ECO:0000256" key="5">
    <source>
        <dbReference type="ARBA" id="ARBA00022705"/>
    </source>
</evidence>
<dbReference type="InterPro" id="IPR008591">
    <property type="entry name" value="GINS_Sld5"/>
</dbReference>
<evidence type="ECO:0000256" key="3">
    <source>
        <dbReference type="ARBA" id="ARBA00011352"/>
    </source>
</evidence>
<dbReference type="Gene3D" id="3.40.5.60">
    <property type="match status" value="1"/>
</dbReference>
<keyword evidence="11" id="KW-1185">Reference proteome</keyword>
<dbReference type="CDD" id="cd11711">
    <property type="entry name" value="GINS_A_Sld5"/>
    <property type="match status" value="1"/>
</dbReference>
<dbReference type="PANTHER" id="PTHR21206">
    <property type="entry name" value="SLD5 PROTEIN"/>
    <property type="match status" value="1"/>
</dbReference>
<dbReference type="CDD" id="cd21692">
    <property type="entry name" value="GINS_B_Sld5"/>
    <property type="match status" value="1"/>
</dbReference>
<evidence type="ECO:0000259" key="8">
    <source>
        <dbReference type="Pfam" id="PF05916"/>
    </source>
</evidence>
<sequence>MEIDDILQEFENSARASSRVTKPHQTDLYAQLVTAMVNERMAPDVLPYQGQLLSQVLDLLSQQQQYLLDSHEYGDSNAGSGVISSDFKLQLMIVETEVERLNYLVRSYLRVRLAKLDKFNIFYINKAASTASTDGSADQLLSPGEVDYIHKHFKILTQLYNACFLKKMPHFLTLLDDTSGGQSMVSEPDIHHPVFIKVITKFPISVRVDAEEVLELERDGIYVVKYSLVRKYVEIGDVQLI</sequence>
<keyword evidence="5 7" id="KW-0235">DNA replication</keyword>
<feature type="domain" description="GINS subunit" evidence="8">
    <location>
        <begin position="84"/>
        <end position="162"/>
    </location>
</feature>
<feature type="domain" description="DNA replication complex GINS protein SLD5 C-terminal" evidence="9">
    <location>
        <begin position="188"/>
        <end position="241"/>
    </location>
</feature>
<evidence type="ECO:0000259" key="9">
    <source>
        <dbReference type="Pfam" id="PF16922"/>
    </source>
</evidence>
<dbReference type="InterPro" id="IPR021151">
    <property type="entry name" value="GINS_A"/>
</dbReference>